<keyword evidence="5" id="KW-1185">Reference proteome</keyword>
<gene>
    <name evidence="4" type="ORF">JZO71_05355</name>
</gene>
<comment type="caution">
    <text evidence="4">The sequence shown here is derived from an EMBL/GenBank/DDBJ whole genome shotgun (WGS) entry which is preliminary data.</text>
</comment>
<dbReference type="Pfam" id="PF05043">
    <property type="entry name" value="Mga"/>
    <property type="match status" value="1"/>
</dbReference>
<evidence type="ECO:0000313" key="5">
    <source>
        <dbReference type="Proteomes" id="UP000664832"/>
    </source>
</evidence>
<dbReference type="InterPro" id="IPR036388">
    <property type="entry name" value="WH-like_DNA-bd_sf"/>
</dbReference>
<evidence type="ECO:0000313" key="4">
    <source>
        <dbReference type="EMBL" id="MBO0481751.1"/>
    </source>
</evidence>
<dbReference type="RefSeq" id="WP_206898536.1">
    <property type="nucleotide sequence ID" value="NZ_JAFLWI010000006.1"/>
</dbReference>
<keyword evidence="1" id="KW-0805">Transcription regulation</keyword>
<dbReference type="EMBL" id="JAFLWI010000006">
    <property type="protein sequence ID" value="MBO0481751.1"/>
    <property type="molecule type" value="Genomic_DNA"/>
</dbReference>
<reference evidence="4 5" key="1">
    <citation type="submission" date="2021-03" db="EMBL/GenBank/DDBJ databases">
        <title>Enterococcal diversity collection.</title>
        <authorList>
            <person name="Gilmore M.S."/>
            <person name="Schwartzman J."/>
            <person name="Van Tyne D."/>
            <person name="Martin M."/>
            <person name="Earl A.M."/>
            <person name="Manson A.L."/>
            <person name="Straub T."/>
            <person name="Salamzade R."/>
            <person name="Saavedra J."/>
            <person name="Lebreton F."/>
            <person name="Prichula J."/>
            <person name="Schaufler K."/>
            <person name="Gaca A."/>
            <person name="Sgardioli B."/>
            <person name="Wagenaar J."/>
            <person name="Strong T."/>
        </authorList>
    </citation>
    <scope>NUCLEOTIDE SEQUENCE [LARGE SCALE GENOMIC DNA]</scope>
    <source>
        <strain evidence="4 5">MSG2901</strain>
    </source>
</reference>
<evidence type="ECO:0000256" key="2">
    <source>
        <dbReference type="ARBA" id="ARBA00023163"/>
    </source>
</evidence>
<dbReference type="Gene3D" id="1.10.10.10">
    <property type="entry name" value="Winged helix-like DNA-binding domain superfamily/Winged helix DNA-binding domain"/>
    <property type="match status" value="1"/>
</dbReference>
<dbReference type="InterPro" id="IPR050661">
    <property type="entry name" value="BglG_antiterminators"/>
</dbReference>
<feature type="domain" description="Mga helix-turn-helix" evidence="3">
    <location>
        <begin position="81"/>
        <end position="162"/>
    </location>
</feature>
<proteinExistence type="predicted"/>
<evidence type="ECO:0000259" key="3">
    <source>
        <dbReference type="Pfam" id="PF05043"/>
    </source>
</evidence>
<sequence length="499" mass="59427">MELFNLLDKNGKIQISIIHYLLDKNLTADISTLLNDLAVTPFLFNNNIEELAFILKELELDLSLEINHKKNQVTLKKSNQTNLDKLYYYYLQESTKYQILLHLYHRSSYSIYELSQRFLISEAAVYRHITKLNDLLEEFNIKIWRGKMTGDELQICYFFFQLIWNSVPLEDLHQKENDRNRLLFVSFLEKKLKQQFGTTTRLKLYLWIWVLKKRTKKLTNPPSVETMAILGKDYLEDPIYQLVRESYFLSVSPSAEFQFEYKATYLYLFISSLFVLDRSHRSLLPSNDWPTFNARVIQLNQMVVEQVKTAYRLDSEDIDQQFIQEWKYFLTQLHSTIVYFKGNITFFEEEMLVERLVNQSIFTPNFELVQAIIQETEDILGFALLETTKQLVTRIHLYFINQMRRFSQLTIQIGIFCNRDNLQTNIMMESIKNEFDTKFYIHCEEADVNKEYDLLISDSAFATQQFSFKDLYIINDFKTHTDILALTHLLKDHSKKEGI</sequence>
<dbReference type="Proteomes" id="UP000664832">
    <property type="component" value="Unassembled WGS sequence"/>
</dbReference>
<dbReference type="InterPro" id="IPR007737">
    <property type="entry name" value="Mga_HTH"/>
</dbReference>
<dbReference type="PANTHER" id="PTHR30185:SF18">
    <property type="entry name" value="TRANSCRIPTIONAL REGULATOR MTLR"/>
    <property type="match status" value="1"/>
</dbReference>
<organism evidence="4 5">
    <name type="scientific">Candidatus Enterococcus courvalinii</name>
    <dbReference type="NCBI Taxonomy" id="2815329"/>
    <lineage>
        <taxon>Bacteria</taxon>
        <taxon>Bacillati</taxon>
        <taxon>Bacillota</taxon>
        <taxon>Bacilli</taxon>
        <taxon>Lactobacillales</taxon>
        <taxon>Enterococcaceae</taxon>
        <taxon>Enterococcus</taxon>
    </lineage>
</organism>
<keyword evidence="2" id="KW-0804">Transcription</keyword>
<evidence type="ECO:0000256" key="1">
    <source>
        <dbReference type="ARBA" id="ARBA00023015"/>
    </source>
</evidence>
<protein>
    <submittedName>
        <fullName evidence="4">Helix-turn-helix domain-containing protein</fullName>
    </submittedName>
</protein>
<dbReference type="PANTHER" id="PTHR30185">
    <property type="entry name" value="CRYPTIC BETA-GLUCOSIDE BGL OPERON ANTITERMINATOR"/>
    <property type="match status" value="1"/>
</dbReference>
<accession>A0ABS3HZ60</accession>
<name>A0ABS3HZ60_9ENTE</name>